<dbReference type="InterPro" id="IPR023198">
    <property type="entry name" value="PGP-like_dom2"/>
</dbReference>
<dbReference type="Proteomes" id="UP000527315">
    <property type="component" value="Unassembled WGS sequence"/>
</dbReference>
<gene>
    <name evidence="2" type="ORF">HA222_04315</name>
    <name evidence="3" type="ORF">HA227_05170</name>
    <name evidence="4" type="ORF">J4478_03465</name>
</gene>
<dbReference type="Pfam" id="PF00702">
    <property type="entry name" value="Hydrolase"/>
    <property type="match status" value="1"/>
</dbReference>
<sequence>MIKAIIFDAGGVVLLDRIETVDKKICEKTGIPYDSFIALKKPIYTDLLSGKYSVEEFCAKLQKEFGLDFDVLPVWKKAYLEVMAINTELLEIVKKLKKNCSVAIISNAPKLHAELNKTRGVYSLFNPCIISCEVGLVKPDRRIFELALQKIGLKAKECVFIDDREEHLQIPKELGFQVIHFKNNKEFIEALKKLGLQF</sequence>
<evidence type="ECO:0000313" key="5">
    <source>
        <dbReference type="Proteomes" id="UP000527315"/>
    </source>
</evidence>
<dbReference type="PANTHER" id="PTHR43611:SF3">
    <property type="entry name" value="FLAVIN MONONUCLEOTIDE HYDROLASE 1, CHLOROPLATIC"/>
    <property type="match status" value="1"/>
</dbReference>
<dbReference type="AlphaFoldDB" id="A0A7J4KUZ0"/>
<dbReference type="Gene3D" id="3.40.50.1000">
    <property type="entry name" value="HAD superfamily/HAD-like"/>
    <property type="match status" value="1"/>
</dbReference>
<protein>
    <submittedName>
        <fullName evidence="3">HAD family phosphatase</fullName>
    </submittedName>
</protein>
<dbReference type="EMBL" id="DUFW01000076">
    <property type="protein sequence ID" value="HIH21852.1"/>
    <property type="molecule type" value="Genomic_DNA"/>
</dbReference>
<reference evidence="4" key="2">
    <citation type="submission" date="2021-03" db="EMBL/GenBank/DDBJ databases">
        <authorList>
            <person name="Jaffe A."/>
        </authorList>
    </citation>
    <scope>NUCLEOTIDE SEQUENCE</scope>
    <source>
        <strain evidence="4">RIFCSPLOWO2_01_FULL_43_13</strain>
    </source>
</reference>
<evidence type="ECO:0000313" key="3">
    <source>
        <dbReference type="EMBL" id="HIH33608.1"/>
    </source>
</evidence>
<dbReference type="CDD" id="cd02603">
    <property type="entry name" value="HAD_sEH-N_like"/>
    <property type="match status" value="1"/>
</dbReference>
<dbReference type="NCBIfam" id="TIGR01509">
    <property type="entry name" value="HAD-SF-IA-v3"/>
    <property type="match status" value="1"/>
</dbReference>
<dbReference type="NCBIfam" id="TIGR01549">
    <property type="entry name" value="HAD-SF-IA-v1"/>
    <property type="match status" value="1"/>
</dbReference>
<evidence type="ECO:0000256" key="1">
    <source>
        <dbReference type="ARBA" id="ARBA00007958"/>
    </source>
</evidence>
<dbReference type="InterPro" id="IPR006439">
    <property type="entry name" value="HAD-SF_hydro_IA"/>
</dbReference>
<dbReference type="SFLD" id="SFLDG01129">
    <property type="entry name" value="C1.5:_HAD__Beta-PGM__Phosphata"/>
    <property type="match status" value="1"/>
</dbReference>
<organism evidence="3 5">
    <name type="scientific">Candidatus Iainarchaeum sp</name>
    <dbReference type="NCBI Taxonomy" id="3101447"/>
    <lineage>
        <taxon>Archaea</taxon>
        <taxon>Candidatus Iainarchaeota</taxon>
        <taxon>Candidatus Iainarchaeia</taxon>
        <taxon>Candidatus Iainarchaeales</taxon>
        <taxon>Candidatus Iainarchaeaceae</taxon>
        <taxon>Candidatus Iainarchaeum</taxon>
    </lineage>
</organism>
<accession>A0A7J4KUZ0</accession>
<dbReference type="EMBL" id="JAGVWB010000023">
    <property type="protein sequence ID" value="MBS3058434.1"/>
    <property type="molecule type" value="Genomic_DNA"/>
</dbReference>
<dbReference type="SUPFAM" id="SSF56784">
    <property type="entry name" value="HAD-like"/>
    <property type="match status" value="1"/>
</dbReference>
<dbReference type="InterPro" id="IPR023214">
    <property type="entry name" value="HAD_sf"/>
</dbReference>
<dbReference type="SFLD" id="SFLDS00003">
    <property type="entry name" value="Haloacid_Dehalogenase"/>
    <property type="match status" value="1"/>
</dbReference>
<proteinExistence type="inferred from homology"/>
<reference evidence="4" key="3">
    <citation type="submission" date="2021-05" db="EMBL/GenBank/DDBJ databases">
        <title>Protein family content uncovers lineage relationships and bacterial pathway maintenance mechanisms in DPANN archaea.</title>
        <authorList>
            <person name="Castelle C.J."/>
            <person name="Meheust R."/>
            <person name="Jaffe A.L."/>
            <person name="Seitz K."/>
            <person name="Gong X."/>
            <person name="Baker B.J."/>
            <person name="Banfield J.F."/>
        </authorList>
    </citation>
    <scope>NUCLEOTIDE SEQUENCE</scope>
    <source>
        <strain evidence="4">RIFCSPLOWO2_01_FULL_43_13</strain>
    </source>
</reference>
<evidence type="ECO:0000313" key="4">
    <source>
        <dbReference type="EMBL" id="MBS3058434.1"/>
    </source>
</evidence>
<evidence type="ECO:0000313" key="2">
    <source>
        <dbReference type="EMBL" id="HIH21852.1"/>
    </source>
</evidence>
<dbReference type="InterPro" id="IPR036412">
    <property type="entry name" value="HAD-like_sf"/>
</dbReference>
<dbReference type="PANTHER" id="PTHR43611">
    <property type="entry name" value="ALPHA-D-GLUCOSE 1-PHOSPHATE PHOSPHATASE"/>
    <property type="match status" value="1"/>
</dbReference>
<dbReference type="Proteomes" id="UP000590964">
    <property type="component" value="Unassembled WGS sequence"/>
</dbReference>
<dbReference type="EMBL" id="DUFJ01000113">
    <property type="protein sequence ID" value="HIH33608.1"/>
    <property type="molecule type" value="Genomic_DNA"/>
</dbReference>
<dbReference type="PRINTS" id="PR00413">
    <property type="entry name" value="HADHALOGNASE"/>
</dbReference>
<dbReference type="Gene3D" id="1.10.150.240">
    <property type="entry name" value="Putative phosphatase, domain 2"/>
    <property type="match status" value="1"/>
</dbReference>
<comment type="similarity">
    <text evidence="1">Belongs to the HAD-like hydrolase superfamily.</text>
</comment>
<comment type="caution">
    <text evidence="3">The sequence shown here is derived from an EMBL/GenBank/DDBJ whole genome shotgun (WGS) entry which is preliminary data.</text>
</comment>
<dbReference type="Proteomes" id="UP000680185">
    <property type="component" value="Unassembled WGS sequence"/>
</dbReference>
<name>A0A7J4KUZ0_9ARCH</name>
<reference evidence="3" key="1">
    <citation type="journal article" date="2020" name="bioRxiv">
        <title>A rank-normalized archaeal taxonomy based on genome phylogeny resolves widespread incomplete and uneven classifications.</title>
        <authorList>
            <person name="Rinke C."/>
            <person name="Chuvochina M."/>
            <person name="Mussig A.J."/>
            <person name="Chaumeil P.-A."/>
            <person name="Waite D.W."/>
            <person name="Whitman W.B."/>
            <person name="Parks D.H."/>
            <person name="Hugenholtz P."/>
        </authorList>
    </citation>
    <scope>NUCLEOTIDE SEQUENCE</scope>
    <source>
        <strain evidence="3">UBA10036</strain>
        <strain evidence="2">UBA10191</strain>
    </source>
</reference>